<proteinExistence type="predicted"/>
<dbReference type="Pfam" id="PF03478">
    <property type="entry name" value="Beta-prop_KIB1-4"/>
    <property type="match status" value="2"/>
</dbReference>
<dbReference type="PANTHER" id="PTHR33127:SF5">
    <property type="entry name" value="TRANSMEMBRANE PROTEIN"/>
    <property type="match status" value="1"/>
</dbReference>
<gene>
    <name evidence="3" type="ORF">FSB_LOCUS11164</name>
</gene>
<feature type="region of interest" description="Disordered" evidence="1">
    <location>
        <begin position="1"/>
        <end position="24"/>
    </location>
</feature>
<name>A0A2N9F820_FAGSY</name>
<feature type="domain" description="KIB1-4 beta-propeller" evidence="2">
    <location>
        <begin position="467"/>
        <end position="666"/>
    </location>
</feature>
<protein>
    <recommendedName>
        <fullName evidence="2">KIB1-4 beta-propeller domain-containing protein</fullName>
    </recommendedName>
</protein>
<feature type="compositionally biased region" description="Basic and acidic residues" evidence="1">
    <location>
        <begin position="1"/>
        <end position="16"/>
    </location>
</feature>
<organism evidence="3">
    <name type="scientific">Fagus sylvatica</name>
    <name type="common">Beechnut</name>
    <dbReference type="NCBI Taxonomy" id="28930"/>
    <lineage>
        <taxon>Eukaryota</taxon>
        <taxon>Viridiplantae</taxon>
        <taxon>Streptophyta</taxon>
        <taxon>Embryophyta</taxon>
        <taxon>Tracheophyta</taxon>
        <taxon>Spermatophyta</taxon>
        <taxon>Magnoliopsida</taxon>
        <taxon>eudicotyledons</taxon>
        <taxon>Gunneridae</taxon>
        <taxon>Pentapetalae</taxon>
        <taxon>rosids</taxon>
        <taxon>fabids</taxon>
        <taxon>Fagales</taxon>
        <taxon>Fagaceae</taxon>
        <taxon>Fagus</taxon>
    </lineage>
</organism>
<dbReference type="PANTHER" id="PTHR33127">
    <property type="entry name" value="TRANSMEMBRANE PROTEIN"/>
    <property type="match status" value="1"/>
</dbReference>
<evidence type="ECO:0000313" key="3">
    <source>
        <dbReference type="EMBL" id="SPC83282.1"/>
    </source>
</evidence>
<accession>A0A2N9F820</accession>
<dbReference type="InterPro" id="IPR005174">
    <property type="entry name" value="KIB1-4_b-propeller"/>
</dbReference>
<dbReference type="EMBL" id="OIVN01000635">
    <property type="protein sequence ID" value="SPC83282.1"/>
    <property type="molecule type" value="Genomic_DNA"/>
</dbReference>
<reference evidence="3" key="1">
    <citation type="submission" date="2018-02" db="EMBL/GenBank/DDBJ databases">
        <authorList>
            <person name="Cohen D.B."/>
            <person name="Kent A.D."/>
        </authorList>
    </citation>
    <scope>NUCLEOTIDE SEQUENCE</scope>
</reference>
<feature type="domain" description="KIB1-4 beta-propeller" evidence="2">
    <location>
        <begin position="45"/>
        <end position="319"/>
    </location>
</feature>
<evidence type="ECO:0000256" key="1">
    <source>
        <dbReference type="SAM" id="MobiDB-lite"/>
    </source>
</evidence>
<dbReference type="SUPFAM" id="SSF82171">
    <property type="entry name" value="DPP6 N-terminal domain-like"/>
    <property type="match status" value="1"/>
</dbReference>
<sequence>MKMEKEKTAAAEKQERAPPPGPEPYPWLVYSYGEGDEDQMLCTISDPNKTYLRTIPELRNKTCLASTSAQSRGWCVYSYSTDWRRLFLWNPSTLEKITLPPLNLKTQADIKNCLLSSCPRETGCTVILFAANPGLIIYCGNIVDGEWIAFAYFDELQRCIQETEQWSENVRSDEEILLKDPVFCNGNLYAVTSIQDMVVQIHVIQPDSIKIESKVFLPTDTRASHYSHVMSVFLVESCGELFSLDIYYTDSSRRAIAGIVIHRLDFAKMEFLKVKSAKDRAFFFSFNHKYLTFIGCIFSCPATQIEGNRVYFTLSAGGHKNLYSYNIEEGNISVSPPFLNLPRAQSSSIWVMKTDLRLANTFEEKKYKINKEEQGSGKVHGKVDYLKDVEETNDSEAQLLYLPFDMVKLIAERLFLVDYLYFRATCKKFHSVAPPIQWRIAAQGLENPCLSPWLVLFGKEGVYSFIDPKHGDKYLINLPQVLKEGNVICSSIDGWLLVTVNLSTFFFNPFTQEIVPIAEQHIVRNFSYMGFSSTPSSSECVVVEIEDVSMTQFIVHFCSPGEENWHDFPFDDIDFLFDNNRPVFYKGAFYYLCMNGNLGILKLNDGEPSWKVLTEPKPPCNGNLQKFLVECDGELLSIFVAPFGESVQVFKLNESKMTWIRAENLAQQKSYTVVGSNPSGAR</sequence>
<evidence type="ECO:0000259" key="2">
    <source>
        <dbReference type="Pfam" id="PF03478"/>
    </source>
</evidence>
<dbReference type="AlphaFoldDB" id="A0A2N9F820"/>